<evidence type="ECO:0000313" key="2">
    <source>
        <dbReference type="EMBL" id="BDW93107.1"/>
    </source>
</evidence>
<evidence type="ECO:0000313" key="3">
    <source>
        <dbReference type="Proteomes" id="UP001330184"/>
    </source>
</evidence>
<proteinExistence type="predicted"/>
<reference evidence="2 3" key="1">
    <citation type="submission" date="2023-01" db="EMBL/GenBank/DDBJ databases">
        <title>Complete genome sequence of Muricauda aquimarina strain IFOP_LL357.</title>
        <authorList>
            <person name="Gajardo G."/>
            <person name="Ueki S."/>
            <person name="Maruyama F."/>
        </authorList>
    </citation>
    <scope>NUCLEOTIDE SEQUENCE [LARGE SCALE GENOMIC DNA]</scope>
    <source>
        <strain evidence="2 3">IFOP_LL357</strain>
    </source>
</reference>
<dbReference type="Proteomes" id="UP001330184">
    <property type="component" value="Chromosome"/>
</dbReference>
<feature type="chain" id="PRO_5045939099" description="DUF1579 domain-containing protein" evidence="1">
    <location>
        <begin position="26"/>
        <end position="181"/>
    </location>
</feature>
<dbReference type="AlphaFoldDB" id="A0AA48KLG7"/>
<name>A0AA48KLG7_9FLAO</name>
<keyword evidence="3" id="KW-1185">Reference proteome</keyword>
<gene>
    <name evidence="2" type="ORF">MACH07_19390</name>
</gene>
<evidence type="ECO:0008006" key="4">
    <source>
        <dbReference type="Google" id="ProtNLM"/>
    </source>
</evidence>
<sequence>MKLHFSLMRKTFFILIVLIQVKLFAQVANNCNCCTQNHSAFDFWVGEWNVINSINGTLAGTSIIEKVEDGCVIREYWTSEQAGYTGTSLNFFNTTTGQWEQLWIDNAGAVLKLKGGRTGNRMILISDPFKGADGKTYINQITWTNNTNGTVRQLWEVLRDGQVSSVAFDGIYTKVEKTKNR</sequence>
<feature type="signal peptide" evidence="1">
    <location>
        <begin position="1"/>
        <end position="25"/>
    </location>
</feature>
<accession>A0AA48KLG7</accession>
<evidence type="ECO:0000256" key="1">
    <source>
        <dbReference type="SAM" id="SignalP"/>
    </source>
</evidence>
<organism evidence="2 3">
    <name type="scientific">Flagellimonas marinaquae</name>
    <dbReference type="NCBI Taxonomy" id="254955"/>
    <lineage>
        <taxon>Bacteria</taxon>
        <taxon>Pseudomonadati</taxon>
        <taxon>Bacteroidota</taxon>
        <taxon>Flavobacteriia</taxon>
        <taxon>Flavobacteriales</taxon>
        <taxon>Flavobacteriaceae</taxon>
        <taxon>Flagellimonas</taxon>
    </lineage>
</organism>
<keyword evidence="1" id="KW-0732">Signal</keyword>
<dbReference type="EMBL" id="AP027268">
    <property type="protein sequence ID" value="BDW93107.1"/>
    <property type="molecule type" value="Genomic_DNA"/>
</dbReference>
<protein>
    <recommendedName>
        <fullName evidence="4">DUF1579 domain-containing protein</fullName>
    </recommendedName>
</protein>
<dbReference type="RefSeq" id="WP_338193475.1">
    <property type="nucleotide sequence ID" value="NZ_AP027268.1"/>
</dbReference>